<dbReference type="Gene3D" id="3.40.50.1980">
    <property type="entry name" value="Nitrogenase molybdenum iron protein domain"/>
    <property type="match status" value="2"/>
</dbReference>
<dbReference type="Pfam" id="PF01297">
    <property type="entry name" value="ZnuA"/>
    <property type="match status" value="1"/>
</dbReference>
<protein>
    <submittedName>
        <fullName evidence="1">Adhesin</fullName>
    </submittedName>
</protein>
<dbReference type="AlphaFoldDB" id="A0A516KHZ6"/>
<sequence>MRFKSKLSQCTNSNHYDIIYFVHTLGGKILRKLVTILSLCVLISCSTAEEEKLDETYHIYTTVYPLQYFVERLGGNDVKVSTIYPPGADSHTYEPTTKTMTELAKADAFFYFGKVLEPFAESVAHALDDQHVRFIELGSHEELFKQSLERDHSEHLDDGHAHGDHDPHIWLDPLRALTLASILKEELILVIPERKQEIEDNFNILKSELIELDEQYRTTLKNKKDKTILVSHAGYGYWEERYGIKQLAVNGVNNSAEPSQADLIHLIEEAHEHHLSYMVFEQNISDSISLKIQSEMGIHAAHIHNLAVRTESDIEKKEDYFSLMRQNLKVLNLVTK</sequence>
<evidence type="ECO:0000313" key="2">
    <source>
        <dbReference type="Proteomes" id="UP000315215"/>
    </source>
</evidence>
<dbReference type="SUPFAM" id="SSF53807">
    <property type="entry name" value="Helical backbone' metal receptor"/>
    <property type="match status" value="1"/>
</dbReference>
<dbReference type="GO" id="GO:0007155">
    <property type="term" value="P:cell adhesion"/>
    <property type="evidence" value="ECO:0007669"/>
    <property type="project" value="InterPro"/>
</dbReference>
<evidence type="ECO:0000313" key="1">
    <source>
        <dbReference type="EMBL" id="QDP41017.1"/>
    </source>
</evidence>
<dbReference type="InterPro" id="IPR006127">
    <property type="entry name" value="ZnuA-like"/>
</dbReference>
<accession>A0A516KHZ6</accession>
<name>A0A516KHZ6_9BACI</name>
<dbReference type="GO" id="GO:0030001">
    <property type="term" value="P:metal ion transport"/>
    <property type="evidence" value="ECO:0007669"/>
    <property type="project" value="InterPro"/>
</dbReference>
<dbReference type="GO" id="GO:0046872">
    <property type="term" value="F:metal ion binding"/>
    <property type="evidence" value="ECO:0007669"/>
    <property type="project" value="InterPro"/>
</dbReference>
<proteinExistence type="predicted"/>
<dbReference type="PANTHER" id="PTHR42953">
    <property type="entry name" value="HIGH-AFFINITY ZINC UPTAKE SYSTEM PROTEIN ZNUA-RELATED"/>
    <property type="match status" value="1"/>
</dbReference>
<dbReference type="PRINTS" id="PR00691">
    <property type="entry name" value="ADHESINB"/>
</dbReference>
<dbReference type="EMBL" id="CP041666">
    <property type="protein sequence ID" value="QDP41017.1"/>
    <property type="molecule type" value="Genomic_DNA"/>
</dbReference>
<dbReference type="InterPro" id="IPR006129">
    <property type="entry name" value="AdhesinB"/>
</dbReference>
<dbReference type="InterPro" id="IPR050492">
    <property type="entry name" value="Bact_metal-bind_prot9"/>
</dbReference>
<dbReference type="KEGG" id="aqt:FN924_12940"/>
<dbReference type="Proteomes" id="UP000315215">
    <property type="component" value="Chromosome"/>
</dbReference>
<organism evidence="1 2">
    <name type="scientific">Radiobacillus deserti</name>
    <dbReference type="NCBI Taxonomy" id="2594883"/>
    <lineage>
        <taxon>Bacteria</taxon>
        <taxon>Bacillati</taxon>
        <taxon>Bacillota</taxon>
        <taxon>Bacilli</taxon>
        <taxon>Bacillales</taxon>
        <taxon>Bacillaceae</taxon>
        <taxon>Radiobacillus</taxon>
    </lineage>
</organism>
<dbReference type="OrthoDB" id="9810636at2"/>
<gene>
    <name evidence="1" type="ORF">FN924_12940</name>
</gene>
<dbReference type="PANTHER" id="PTHR42953:SF8">
    <property type="entry name" value="ZINT DOMAIN-CONTAINING PROTEIN"/>
    <property type="match status" value="1"/>
</dbReference>
<keyword evidence="2" id="KW-1185">Reference proteome</keyword>
<reference evidence="1 2" key="1">
    <citation type="submission" date="2019-07" db="EMBL/GenBank/DDBJ databases">
        <authorList>
            <person name="Li J."/>
        </authorList>
    </citation>
    <scope>NUCLEOTIDE SEQUENCE [LARGE SCALE GENOMIC DNA]</scope>
    <source>
        <strain evidence="1 2">TKL69</strain>
    </source>
</reference>